<evidence type="ECO:0000313" key="1">
    <source>
        <dbReference type="EMBL" id="GAJ22067.1"/>
    </source>
</evidence>
<dbReference type="AlphaFoldDB" id="X1VPP7"/>
<name>X1VPP7_9ZZZZ</name>
<feature type="non-terminal residue" evidence="1">
    <location>
        <position position="35"/>
    </location>
</feature>
<gene>
    <name evidence="1" type="ORF">S12H4_55587</name>
</gene>
<accession>X1VPP7</accession>
<organism evidence="1">
    <name type="scientific">marine sediment metagenome</name>
    <dbReference type="NCBI Taxonomy" id="412755"/>
    <lineage>
        <taxon>unclassified sequences</taxon>
        <taxon>metagenomes</taxon>
        <taxon>ecological metagenomes</taxon>
    </lineage>
</organism>
<reference evidence="1" key="1">
    <citation type="journal article" date="2014" name="Front. Microbiol.">
        <title>High frequency of phylogenetically diverse reductive dehalogenase-homologous genes in deep subseafloor sedimentary metagenomes.</title>
        <authorList>
            <person name="Kawai M."/>
            <person name="Futagami T."/>
            <person name="Toyoda A."/>
            <person name="Takaki Y."/>
            <person name="Nishi S."/>
            <person name="Hori S."/>
            <person name="Arai W."/>
            <person name="Tsubouchi T."/>
            <person name="Morono Y."/>
            <person name="Uchiyama I."/>
            <person name="Ito T."/>
            <person name="Fujiyama A."/>
            <person name="Inagaki F."/>
            <person name="Takami H."/>
        </authorList>
    </citation>
    <scope>NUCLEOTIDE SEQUENCE</scope>
    <source>
        <strain evidence="1">Expedition CK06-06</strain>
    </source>
</reference>
<proteinExistence type="predicted"/>
<protein>
    <submittedName>
        <fullName evidence="1">Uncharacterized protein</fullName>
    </submittedName>
</protein>
<sequence length="35" mass="3879">MDNGERIKFEDVDVITTATKGLMSGIMGVFSFRLV</sequence>
<dbReference type="EMBL" id="BARW01035673">
    <property type="protein sequence ID" value="GAJ22067.1"/>
    <property type="molecule type" value="Genomic_DNA"/>
</dbReference>
<comment type="caution">
    <text evidence="1">The sequence shown here is derived from an EMBL/GenBank/DDBJ whole genome shotgun (WGS) entry which is preliminary data.</text>
</comment>